<organism evidence="1 2">
    <name type="scientific">Clostridium aceticum</name>
    <dbReference type="NCBI Taxonomy" id="84022"/>
    <lineage>
        <taxon>Bacteria</taxon>
        <taxon>Bacillati</taxon>
        <taxon>Bacillota</taxon>
        <taxon>Clostridia</taxon>
        <taxon>Eubacteriales</taxon>
        <taxon>Clostridiaceae</taxon>
        <taxon>Clostridium</taxon>
    </lineage>
</organism>
<protein>
    <submittedName>
        <fullName evidence="1">ABC transporter permease protein</fullName>
    </submittedName>
</protein>
<dbReference type="AlphaFoldDB" id="A0A0D8I859"/>
<dbReference type="Proteomes" id="UP000035704">
    <property type="component" value="Chromosome"/>
</dbReference>
<dbReference type="RefSeq" id="WP_044825387.1">
    <property type="nucleotide sequence ID" value="NZ_CP009687.1"/>
</dbReference>
<dbReference type="STRING" id="84022.CACET_c12090"/>
<dbReference type="InterPro" id="IPR025699">
    <property type="entry name" value="ABC2_memb-like"/>
</dbReference>
<dbReference type="PATRIC" id="fig|84022.5.peg.854"/>
<evidence type="ECO:0000313" key="1">
    <source>
        <dbReference type="EMBL" id="AKL94674.1"/>
    </source>
</evidence>
<sequence length="222" mass="25171">MFSLIFKEAIIQKKSFLFAILYGMFIFFVFGRGGGGLAPTAYIMGIVATTYIFIQTGCANDDKNKTEIIFNSLPISRREIVTAKYISAILFSIINLFMMMLLGSILSRLLLGKIHMITYGDIIMGLFSTWLLIAFYLPFYFKFGYIKTKYFNMFIFFLFFFGPSSLIPLIVGNPHHPIAKMMISLAPGHSAMLLGSLFLAIAAIITFISINISFLIYRKREL</sequence>
<accession>A0A0D8I859</accession>
<dbReference type="PANTHER" id="PTHR41309:SF2">
    <property type="entry name" value="MEMBRANE PROTEIN"/>
    <property type="match status" value="1"/>
</dbReference>
<evidence type="ECO:0000313" key="2">
    <source>
        <dbReference type="Proteomes" id="UP000035704"/>
    </source>
</evidence>
<proteinExistence type="predicted"/>
<dbReference type="EMBL" id="CP009687">
    <property type="protein sequence ID" value="AKL94674.1"/>
    <property type="molecule type" value="Genomic_DNA"/>
</dbReference>
<keyword evidence="2" id="KW-1185">Reference proteome</keyword>
<dbReference type="KEGG" id="cace:CACET_c12090"/>
<name>A0A0D8I859_9CLOT</name>
<dbReference type="Pfam" id="PF13346">
    <property type="entry name" value="ABC2_membrane_5"/>
    <property type="match status" value="1"/>
</dbReference>
<reference evidence="1 2" key="1">
    <citation type="submission" date="2014-10" db="EMBL/GenBank/DDBJ databases">
        <title>Genome sequence of Clostridium aceticum DSM 1496.</title>
        <authorList>
            <person name="Poehlein A."/>
            <person name="Schiel-Bengelsdorf B."/>
            <person name="Gottschalk G."/>
            <person name="Duerre P."/>
            <person name="Daniel R."/>
        </authorList>
    </citation>
    <scope>NUCLEOTIDE SEQUENCE [LARGE SCALE GENOMIC DNA]</scope>
    <source>
        <strain evidence="1 2">DSM 1496</strain>
    </source>
</reference>
<dbReference type="PANTHER" id="PTHR41309">
    <property type="entry name" value="MEMBRANE PROTEIN-RELATED"/>
    <property type="match status" value="1"/>
</dbReference>
<dbReference type="OrthoDB" id="2917865at2"/>
<gene>
    <name evidence="1" type="ORF">CACET_c12090</name>
</gene>